<feature type="transmembrane region" description="Helical" evidence="1">
    <location>
        <begin position="50"/>
        <end position="69"/>
    </location>
</feature>
<dbReference type="Proteomes" id="UP000800035">
    <property type="component" value="Unassembled WGS sequence"/>
</dbReference>
<accession>A0A6A5UF05</accession>
<keyword evidence="1" id="KW-1133">Transmembrane helix</keyword>
<feature type="transmembrane region" description="Helical" evidence="1">
    <location>
        <begin position="152"/>
        <end position="171"/>
    </location>
</feature>
<dbReference type="OrthoDB" id="3799424at2759"/>
<evidence type="ECO:0000256" key="1">
    <source>
        <dbReference type="SAM" id="Phobius"/>
    </source>
</evidence>
<evidence type="ECO:0000313" key="3">
    <source>
        <dbReference type="Proteomes" id="UP000800035"/>
    </source>
</evidence>
<protein>
    <submittedName>
        <fullName evidence="2">Uncharacterized protein</fullName>
    </submittedName>
</protein>
<evidence type="ECO:0000313" key="2">
    <source>
        <dbReference type="EMBL" id="KAF1962519.1"/>
    </source>
</evidence>
<organism evidence="2 3">
    <name type="scientific">Byssothecium circinans</name>
    <dbReference type="NCBI Taxonomy" id="147558"/>
    <lineage>
        <taxon>Eukaryota</taxon>
        <taxon>Fungi</taxon>
        <taxon>Dikarya</taxon>
        <taxon>Ascomycota</taxon>
        <taxon>Pezizomycotina</taxon>
        <taxon>Dothideomycetes</taxon>
        <taxon>Pleosporomycetidae</taxon>
        <taxon>Pleosporales</taxon>
        <taxon>Massarineae</taxon>
        <taxon>Massarinaceae</taxon>
        <taxon>Byssothecium</taxon>
    </lineage>
</organism>
<name>A0A6A5UF05_9PLEO</name>
<keyword evidence="1" id="KW-0812">Transmembrane</keyword>
<dbReference type="EMBL" id="ML976979">
    <property type="protein sequence ID" value="KAF1962519.1"/>
    <property type="molecule type" value="Genomic_DNA"/>
</dbReference>
<proteinExistence type="predicted"/>
<sequence>MLPSASKLVPHRMSPLRYGVYCLLSLLHPLLYQTVRLYAIYDSDAHKTCCFLFCSLTLAFFGPAVIALLRHYTGTPTSSTIPSQPYTAVLSFTLFYLGGLAHSIQEHTKPAPYPFHQVIAIHFALCFFLISECEIYRLYYLYWIAKPDRPRIQFSSQLFEVLLLIFLGANLEWEFEHSRDAVTYGIPSADLREPSTISMPPTFLAESRQTWVAFIALSFALFPVGMWPWNYAAMWAVNGRDAWAEMESVWALRGGTNPLFSTDRRAWEYFGALLWRPVRLWNRMVLWWCWDLGRLVWIRFSGSGGEASAEKPNTVETYGVVIEGI</sequence>
<reference evidence="2" key="1">
    <citation type="journal article" date="2020" name="Stud. Mycol.">
        <title>101 Dothideomycetes genomes: a test case for predicting lifestyles and emergence of pathogens.</title>
        <authorList>
            <person name="Haridas S."/>
            <person name="Albert R."/>
            <person name="Binder M."/>
            <person name="Bloem J."/>
            <person name="Labutti K."/>
            <person name="Salamov A."/>
            <person name="Andreopoulos B."/>
            <person name="Baker S."/>
            <person name="Barry K."/>
            <person name="Bills G."/>
            <person name="Bluhm B."/>
            <person name="Cannon C."/>
            <person name="Castanera R."/>
            <person name="Culley D."/>
            <person name="Daum C."/>
            <person name="Ezra D."/>
            <person name="Gonzalez J."/>
            <person name="Henrissat B."/>
            <person name="Kuo A."/>
            <person name="Liang C."/>
            <person name="Lipzen A."/>
            <person name="Lutzoni F."/>
            <person name="Magnuson J."/>
            <person name="Mondo S."/>
            <person name="Nolan M."/>
            <person name="Ohm R."/>
            <person name="Pangilinan J."/>
            <person name="Park H.-J."/>
            <person name="Ramirez L."/>
            <person name="Alfaro M."/>
            <person name="Sun H."/>
            <person name="Tritt A."/>
            <person name="Yoshinaga Y."/>
            <person name="Zwiers L.-H."/>
            <person name="Turgeon B."/>
            <person name="Goodwin S."/>
            <person name="Spatafora J."/>
            <person name="Crous P."/>
            <person name="Grigoriev I."/>
        </authorList>
    </citation>
    <scope>NUCLEOTIDE SEQUENCE</scope>
    <source>
        <strain evidence="2">CBS 675.92</strain>
    </source>
</reference>
<feature type="transmembrane region" description="Helical" evidence="1">
    <location>
        <begin position="119"/>
        <end position="140"/>
    </location>
</feature>
<keyword evidence="3" id="KW-1185">Reference proteome</keyword>
<dbReference type="AlphaFoldDB" id="A0A6A5UF05"/>
<keyword evidence="1" id="KW-0472">Membrane</keyword>
<feature type="transmembrane region" description="Helical" evidence="1">
    <location>
        <begin position="211"/>
        <end position="230"/>
    </location>
</feature>
<gene>
    <name evidence="2" type="ORF">CC80DRAFT_499887</name>
</gene>
<feature type="transmembrane region" description="Helical" evidence="1">
    <location>
        <begin position="18"/>
        <end position="38"/>
    </location>
</feature>